<dbReference type="Proteomes" id="UP000019141">
    <property type="component" value="Unassembled WGS sequence"/>
</dbReference>
<keyword evidence="1" id="KW-0436">Ligase</keyword>
<dbReference type="SUPFAM" id="SSF51735">
    <property type="entry name" value="NAD(P)-binding Rossmann-fold domains"/>
    <property type="match status" value="1"/>
</dbReference>
<dbReference type="Gene3D" id="3.40.50.720">
    <property type="entry name" value="NAD(P)-binding Rossmann-like Domain"/>
    <property type="match status" value="1"/>
</dbReference>
<dbReference type="InterPro" id="IPR032875">
    <property type="entry name" value="Succ_CoA_lig_flav_dom"/>
</dbReference>
<evidence type="ECO:0000256" key="3">
    <source>
        <dbReference type="ARBA" id="ARBA00022840"/>
    </source>
</evidence>
<dbReference type="InterPro" id="IPR000182">
    <property type="entry name" value="GNAT_dom"/>
</dbReference>
<keyword evidence="2" id="KW-0547">Nucleotide-binding</keyword>
<dbReference type="InterPro" id="IPR043938">
    <property type="entry name" value="Ligase_CoA_dom"/>
</dbReference>
<evidence type="ECO:0000256" key="2">
    <source>
        <dbReference type="ARBA" id="ARBA00022741"/>
    </source>
</evidence>
<dbReference type="SUPFAM" id="SSF55729">
    <property type="entry name" value="Acyl-CoA N-acyltransferases (Nat)"/>
    <property type="match status" value="1"/>
</dbReference>
<dbReference type="Gene3D" id="3.30.470.20">
    <property type="entry name" value="ATP-grasp fold, B domain"/>
    <property type="match status" value="1"/>
</dbReference>
<sequence>MPALNDEVRTYATDDLLRDGGSVHIRAIRPTDQSQLLRFFEALSARSVYFRFFQTKTQLTDSELRYFTELDFVHHVGLVATLWEQGTEHMIAVGRYICPAPQELPSRAEVAFAVADAHQGRGLGTLLLEHLAEIARKYGITEFEADVLGENNRMLEVFAASGFEVKRSVSHGVFHVTFPTAATDRFRHVQAEREHQATAQSIQALLHPRSIAVVGAAERVGSIGAALLGNLIRNGFTGSIYPINPHATTLEGLPAFPMVSAIEAPIDLAIIAVPATAVEASIRDCAEAGVHSVVVISSGFGEVSGEGRETEARLRQLVRGAGMRLVGPNCMGILNTDPEVSMNGVFTPVWPPAGNIGMLSQSGALGLAILDYVHTRHVGISSFLSVGNRADVSSNDLLAYWADDPRTDVIVLYLESFGNPRKFARIAPDVARRKPIIAMKSGRSIAGTRAASSHSASLANLDVAVDALFEQAGVIRTQTLEELFDVATLMATQPIPQGSRVGVVTNAGGPGIALADACESLGLTLPELEQKTQDHLRAFLPPQAGFSNPVDMIASATPEQFTQTIQAVGSDPNIDALVVIYIPPLVTDPEEIAQAIASGAGGVPSHKPVLTVFISTAEVPASLNTGGRGVLPTYRFPENAAHALAAAARYGRWRNRSQGESVQLPPFAHDAVRAVVDRVLADHEEPIWLSPTDFTTILGAAGIACAVAEQTTPLKATDVAHRLGYPLVAKVVSPDVLHKSDVGGVVMGLHTEAEVRQAAQLLSKRMRHLGARLDGILLQREVASGIEAFVGVTSDPTFGPLVVCGLGGTLVEVLHDVAFRLPPVTNRDAAEMLSSLRTNVLLDGYRGAPPGDREALVDFVTRVSALVESVPELLELDLNPIKILPPGQGAMVVDGRMRIAPLASRR</sequence>
<accession>W4LK10</accession>
<comment type="caution">
    <text evidence="5">The sequence shown here is derived from an EMBL/GenBank/DDBJ whole genome shotgun (WGS) entry which is preliminary data.</text>
</comment>
<dbReference type="Pfam" id="PF13549">
    <property type="entry name" value="ATP-grasp_5"/>
    <property type="match status" value="1"/>
</dbReference>
<dbReference type="Gene3D" id="3.40.50.261">
    <property type="entry name" value="Succinyl-CoA synthetase domains"/>
    <property type="match status" value="2"/>
</dbReference>
<dbReference type="PROSITE" id="PS51186">
    <property type="entry name" value="GNAT"/>
    <property type="match status" value="1"/>
</dbReference>
<dbReference type="GO" id="GO:0016747">
    <property type="term" value="F:acyltransferase activity, transferring groups other than amino-acyl groups"/>
    <property type="evidence" value="ECO:0007669"/>
    <property type="project" value="InterPro"/>
</dbReference>
<dbReference type="SUPFAM" id="SSF56059">
    <property type="entry name" value="Glutathione synthetase ATP-binding domain-like"/>
    <property type="match status" value="1"/>
</dbReference>
<dbReference type="InterPro" id="IPR016181">
    <property type="entry name" value="Acyl_CoA_acyltransferase"/>
</dbReference>
<dbReference type="Gene3D" id="3.40.630.30">
    <property type="match status" value="1"/>
</dbReference>
<proteinExistence type="predicted"/>
<dbReference type="Gene3D" id="3.30.1490.20">
    <property type="entry name" value="ATP-grasp fold, A domain"/>
    <property type="match status" value="1"/>
</dbReference>
<dbReference type="PANTHER" id="PTHR43334:SF1">
    <property type="entry name" value="3-HYDROXYPROPIONATE--COA LIGASE [ADP-FORMING]"/>
    <property type="match status" value="1"/>
</dbReference>
<dbReference type="PANTHER" id="PTHR43334">
    <property type="entry name" value="ACETATE--COA LIGASE [ADP-FORMING]"/>
    <property type="match status" value="1"/>
</dbReference>
<name>W4LK10_ENTF1</name>
<keyword evidence="6" id="KW-1185">Reference proteome</keyword>
<evidence type="ECO:0000313" key="5">
    <source>
        <dbReference type="EMBL" id="ETW98254.1"/>
    </source>
</evidence>
<evidence type="ECO:0000256" key="1">
    <source>
        <dbReference type="ARBA" id="ARBA00022598"/>
    </source>
</evidence>
<evidence type="ECO:0000259" key="4">
    <source>
        <dbReference type="PROSITE" id="PS51186"/>
    </source>
</evidence>
<dbReference type="SUPFAM" id="SSF52210">
    <property type="entry name" value="Succinyl-CoA synthetase domains"/>
    <property type="match status" value="2"/>
</dbReference>
<dbReference type="Pfam" id="PF13380">
    <property type="entry name" value="CoA_binding_2"/>
    <property type="match status" value="1"/>
</dbReference>
<gene>
    <name evidence="5" type="ORF">ETSY1_19535</name>
</gene>
<dbReference type="PATRIC" id="fig|1429438.4.peg.3810"/>
<dbReference type="InterPro" id="IPR013815">
    <property type="entry name" value="ATP_grasp_subdomain_1"/>
</dbReference>
<dbReference type="InterPro" id="IPR036291">
    <property type="entry name" value="NAD(P)-bd_dom_sf"/>
</dbReference>
<dbReference type="GO" id="GO:0005524">
    <property type="term" value="F:ATP binding"/>
    <property type="evidence" value="ECO:0007669"/>
    <property type="project" value="UniProtKB-KW"/>
</dbReference>
<dbReference type="InterPro" id="IPR003781">
    <property type="entry name" value="CoA-bd"/>
</dbReference>
<organism evidence="5 6">
    <name type="scientific">Entotheonella factor</name>
    <dbReference type="NCBI Taxonomy" id="1429438"/>
    <lineage>
        <taxon>Bacteria</taxon>
        <taxon>Pseudomonadati</taxon>
        <taxon>Nitrospinota/Tectimicrobiota group</taxon>
        <taxon>Candidatus Tectimicrobiota</taxon>
        <taxon>Candidatus Entotheonellia</taxon>
        <taxon>Candidatus Entotheonellales</taxon>
        <taxon>Candidatus Entotheonellaceae</taxon>
        <taxon>Candidatus Entotheonella</taxon>
    </lineage>
</organism>
<dbReference type="AlphaFoldDB" id="W4LK10"/>
<protein>
    <recommendedName>
        <fullName evidence="4">N-acetyltransferase domain-containing protein</fullName>
    </recommendedName>
</protein>
<dbReference type="SMART" id="SM00881">
    <property type="entry name" value="CoA_binding"/>
    <property type="match status" value="1"/>
</dbReference>
<dbReference type="Pfam" id="PF19045">
    <property type="entry name" value="Ligase_CoA_2"/>
    <property type="match status" value="1"/>
</dbReference>
<reference evidence="5 6" key="1">
    <citation type="journal article" date="2014" name="Nature">
        <title>An environmental bacterial taxon with a large and distinct metabolic repertoire.</title>
        <authorList>
            <person name="Wilson M.C."/>
            <person name="Mori T."/>
            <person name="Ruckert C."/>
            <person name="Uria A.R."/>
            <person name="Helf M.J."/>
            <person name="Takada K."/>
            <person name="Gernert C."/>
            <person name="Steffens U.A."/>
            <person name="Heycke N."/>
            <person name="Schmitt S."/>
            <person name="Rinke C."/>
            <person name="Helfrich E.J."/>
            <person name="Brachmann A.O."/>
            <person name="Gurgui C."/>
            <person name="Wakimoto T."/>
            <person name="Kracht M."/>
            <person name="Crusemann M."/>
            <person name="Hentschel U."/>
            <person name="Abe I."/>
            <person name="Matsunaga S."/>
            <person name="Kalinowski J."/>
            <person name="Takeyama H."/>
            <person name="Piel J."/>
        </authorList>
    </citation>
    <scope>NUCLEOTIDE SEQUENCE [LARGE SCALE GENOMIC DNA]</scope>
    <source>
        <strain evidence="6">TSY1</strain>
    </source>
</reference>
<dbReference type="Pfam" id="PF00583">
    <property type="entry name" value="Acetyltransf_1"/>
    <property type="match status" value="1"/>
</dbReference>
<dbReference type="CDD" id="cd04301">
    <property type="entry name" value="NAT_SF"/>
    <property type="match status" value="1"/>
</dbReference>
<dbReference type="HOGENOM" id="CLU_007415_3_0_7"/>
<dbReference type="GO" id="GO:0043758">
    <property type="term" value="F:acetate-CoA ligase (ADP-forming) activity"/>
    <property type="evidence" value="ECO:0007669"/>
    <property type="project" value="InterPro"/>
</dbReference>
<evidence type="ECO:0000313" key="6">
    <source>
        <dbReference type="Proteomes" id="UP000019141"/>
    </source>
</evidence>
<dbReference type="InterPro" id="IPR016102">
    <property type="entry name" value="Succinyl-CoA_synth-like"/>
</dbReference>
<dbReference type="InterPro" id="IPR051538">
    <property type="entry name" value="Acyl-CoA_Synth/Transferase"/>
</dbReference>
<keyword evidence="3" id="KW-0067">ATP-binding</keyword>
<dbReference type="EMBL" id="AZHW01000571">
    <property type="protein sequence ID" value="ETW98254.1"/>
    <property type="molecule type" value="Genomic_DNA"/>
</dbReference>
<dbReference type="Pfam" id="PF13607">
    <property type="entry name" value="Succ_CoA_lig"/>
    <property type="match status" value="1"/>
</dbReference>
<feature type="domain" description="N-acetyltransferase" evidence="4">
    <location>
        <begin position="23"/>
        <end position="185"/>
    </location>
</feature>